<evidence type="ECO:0000313" key="18">
    <source>
        <dbReference type="Proteomes" id="UP000198611"/>
    </source>
</evidence>
<feature type="transmembrane region" description="Helical" evidence="14">
    <location>
        <begin position="236"/>
        <end position="253"/>
    </location>
</feature>
<dbReference type="SMART" id="SM00388">
    <property type="entry name" value="HisKA"/>
    <property type="match status" value="1"/>
</dbReference>
<dbReference type="PANTHER" id="PTHR43065:SF10">
    <property type="entry name" value="PEROXIDE STRESS-ACTIVATED HISTIDINE KINASE MAK3"/>
    <property type="match status" value="1"/>
</dbReference>
<dbReference type="Gene3D" id="3.30.565.10">
    <property type="entry name" value="Histidine kinase-like ATPase, C-terminal domain"/>
    <property type="match status" value="1"/>
</dbReference>
<dbReference type="InterPro" id="IPR003661">
    <property type="entry name" value="HisK_dim/P_dom"/>
</dbReference>
<reference evidence="17 18" key="1">
    <citation type="submission" date="2016-10" db="EMBL/GenBank/DDBJ databases">
        <authorList>
            <person name="de Groot N.N."/>
        </authorList>
    </citation>
    <scope>NUCLEOTIDE SEQUENCE [LARGE SCALE GENOMIC DNA]</scope>
    <source>
        <strain evidence="17 18">HL3</strain>
    </source>
</reference>
<feature type="transmembrane region" description="Helical" evidence="14">
    <location>
        <begin position="430"/>
        <end position="451"/>
    </location>
</feature>
<feature type="transmembrane region" description="Helical" evidence="14">
    <location>
        <begin position="69"/>
        <end position="93"/>
    </location>
</feature>
<dbReference type="InterPro" id="IPR003594">
    <property type="entry name" value="HATPase_dom"/>
</dbReference>
<comment type="similarity">
    <text evidence="3">Belongs to the sodium:solute symporter (SSF) (TC 2.A.21) family.</text>
</comment>
<feature type="transmembrane region" description="Helical" evidence="14">
    <location>
        <begin position="153"/>
        <end position="171"/>
    </location>
</feature>
<dbReference type="PROSITE" id="PS50283">
    <property type="entry name" value="NA_SOLUT_SYMP_3"/>
    <property type="match status" value="1"/>
</dbReference>
<dbReference type="SMART" id="SM00387">
    <property type="entry name" value="HATPase_c"/>
    <property type="match status" value="1"/>
</dbReference>
<keyword evidence="11 14" id="KW-1133">Transmembrane helix</keyword>
<accession>A0A1I1NBS1</accession>
<dbReference type="AlphaFoldDB" id="A0A1I1NBS1"/>
<dbReference type="SUPFAM" id="SSF47384">
    <property type="entry name" value="Homodimeric domain of signal transducing histidine kinase"/>
    <property type="match status" value="1"/>
</dbReference>
<dbReference type="Pfam" id="PF02518">
    <property type="entry name" value="HATPase_c"/>
    <property type="match status" value="1"/>
</dbReference>
<evidence type="ECO:0000256" key="1">
    <source>
        <dbReference type="ARBA" id="ARBA00000085"/>
    </source>
</evidence>
<dbReference type="GO" id="GO:0005524">
    <property type="term" value="F:ATP binding"/>
    <property type="evidence" value="ECO:0007669"/>
    <property type="project" value="UniProtKB-KW"/>
</dbReference>
<comment type="subcellular location">
    <subcellularLocation>
        <location evidence="2">Membrane</location>
        <topology evidence="2">Multi-pass membrane protein</topology>
    </subcellularLocation>
</comment>
<evidence type="ECO:0000256" key="3">
    <source>
        <dbReference type="ARBA" id="ARBA00006434"/>
    </source>
</evidence>
<evidence type="ECO:0000256" key="8">
    <source>
        <dbReference type="ARBA" id="ARBA00022741"/>
    </source>
</evidence>
<feature type="transmembrane region" description="Helical" evidence="14">
    <location>
        <begin position="114"/>
        <end position="133"/>
    </location>
</feature>
<dbReference type="InterPro" id="IPR035965">
    <property type="entry name" value="PAS-like_dom_sf"/>
</dbReference>
<dbReference type="PROSITE" id="PS50109">
    <property type="entry name" value="HIS_KIN"/>
    <property type="match status" value="1"/>
</dbReference>
<keyword evidence="9 17" id="KW-0418">Kinase</keyword>
<dbReference type="InterPro" id="IPR000014">
    <property type="entry name" value="PAS"/>
</dbReference>
<dbReference type="GO" id="GO:0000155">
    <property type="term" value="F:phosphorelay sensor kinase activity"/>
    <property type="evidence" value="ECO:0007669"/>
    <property type="project" value="InterPro"/>
</dbReference>
<keyword evidence="7 14" id="KW-0812">Transmembrane</keyword>
<dbReference type="InterPro" id="IPR036890">
    <property type="entry name" value="HATPase_C_sf"/>
</dbReference>
<evidence type="ECO:0000313" key="17">
    <source>
        <dbReference type="EMBL" id="SFC95174.1"/>
    </source>
</evidence>
<feature type="domain" description="Histidine kinase" evidence="15">
    <location>
        <begin position="763"/>
        <end position="972"/>
    </location>
</feature>
<dbReference type="Gene3D" id="1.10.287.130">
    <property type="match status" value="1"/>
</dbReference>
<feature type="transmembrane region" description="Helical" evidence="14">
    <location>
        <begin position="183"/>
        <end position="210"/>
    </location>
</feature>
<evidence type="ECO:0000256" key="13">
    <source>
        <dbReference type="ARBA" id="ARBA00023136"/>
    </source>
</evidence>
<dbReference type="Proteomes" id="UP000198611">
    <property type="component" value="Unassembled WGS sequence"/>
</dbReference>
<feature type="transmembrane region" description="Helical" evidence="14">
    <location>
        <begin position="39"/>
        <end position="63"/>
    </location>
</feature>
<evidence type="ECO:0000256" key="6">
    <source>
        <dbReference type="ARBA" id="ARBA00022679"/>
    </source>
</evidence>
<dbReference type="STRING" id="1123397.SAMN05660831_00208"/>
<evidence type="ECO:0000256" key="12">
    <source>
        <dbReference type="ARBA" id="ARBA00023012"/>
    </source>
</evidence>
<evidence type="ECO:0000256" key="2">
    <source>
        <dbReference type="ARBA" id="ARBA00004141"/>
    </source>
</evidence>
<keyword evidence="13 14" id="KW-0472">Membrane</keyword>
<dbReference type="Gene3D" id="1.20.1730.10">
    <property type="entry name" value="Sodium/glucose cotransporter"/>
    <property type="match status" value="1"/>
</dbReference>
<organism evidence="17 18">
    <name type="scientific">Thiohalospira halophila DSM 15071</name>
    <dbReference type="NCBI Taxonomy" id="1123397"/>
    <lineage>
        <taxon>Bacteria</taxon>
        <taxon>Pseudomonadati</taxon>
        <taxon>Pseudomonadota</taxon>
        <taxon>Gammaproteobacteria</taxon>
        <taxon>Thiohalospirales</taxon>
        <taxon>Thiohalospiraceae</taxon>
        <taxon>Thiohalospira</taxon>
    </lineage>
</organism>
<dbReference type="SUPFAM" id="SSF55874">
    <property type="entry name" value="ATPase domain of HSP90 chaperone/DNA topoisomerase II/histidine kinase"/>
    <property type="match status" value="1"/>
</dbReference>
<dbReference type="InterPro" id="IPR005467">
    <property type="entry name" value="His_kinase_dom"/>
</dbReference>
<dbReference type="SMART" id="SM00091">
    <property type="entry name" value="PAS"/>
    <property type="match status" value="1"/>
</dbReference>
<dbReference type="SUPFAM" id="SSF55785">
    <property type="entry name" value="PYP-like sensor domain (PAS domain)"/>
    <property type="match status" value="1"/>
</dbReference>
<protein>
    <recommendedName>
        <fullName evidence="4">histidine kinase</fullName>
        <ecNumber evidence="4">2.7.13.3</ecNumber>
    </recommendedName>
</protein>
<evidence type="ECO:0000256" key="4">
    <source>
        <dbReference type="ARBA" id="ARBA00012438"/>
    </source>
</evidence>
<dbReference type="GO" id="GO:0016020">
    <property type="term" value="C:membrane"/>
    <property type="evidence" value="ECO:0007669"/>
    <property type="project" value="UniProtKB-SubCell"/>
</dbReference>
<keyword evidence="5" id="KW-0597">Phosphoprotein</keyword>
<dbReference type="PANTHER" id="PTHR43065">
    <property type="entry name" value="SENSOR HISTIDINE KINASE"/>
    <property type="match status" value="1"/>
</dbReference>
<dbReference type="InterPro" id="IPR036097">
    <property type="entry name" value="HisK_dim/P_sf"/>
</dbReference>
<dbReference type="GO" id="GO:0022857">
    <property type="term" value="F:transmembrane transporter activity"/>
    <property type="evidence" value="ECO:0007669"/>
    <property type="project" value="InterPro"/>
</dbReference>
<dbReference type="CDD" id="cd00082">
    <property type="entry name" value="HisKA"/>
    <property type="match status" value="1"/>
</dbReference>
<evidence type="ECO:0000256" key="11">
    <source>
        <dbReference type="ARBA" id="ARBA00022989"/>
    </source>
</evidence>
<evidence type="ECO:0000256" key="10">
    <source>
        <dbReference type="ARBA" id="ARBA00022840"/>
    </source>
</evidence>
<feature type="transmembrane region" description="Helical" evidence="14">
    <location>
        <begin position="274"/>
        <end position="294"/>
    </location>
</feature>
<evidence type="ECO:0000256" key="7">
    <source>
        <dbReference type="ARBA" id="ARBA00022692"/>
    </source>
</evidence>
<keyword evidence="6" id="KW-0808">Transferase</keyword>
<dbReference type="Gene3D" id="3.30.450.20">
    <property type="entry name" value="PAS domain"/>
    <property type="match status" value="1"/>
</dbReference>
<dbReference type="InterPro" id="IPR038377">
    <property type="entry name" value="Na/Glc_symporter_sf"/>
</dbReference>
<evidence type="ECO:0000259" key="15">
    <source>
        <dbReference type="PROSITE" id="PS50109"/>
    </source>
</evidence>
<dbReference type="InterPro" id="IPR004358">
    <property type="entry name" value="Sig_transdc_His_kin-like_C"/>
</dbReference>
<evidence type="ECO:0000256" key="5">
    <source>
        <dbReference type="ARBA" id="ARBA00022553"/>
    </source>
</evidence>
<dbReference type="PROSITE" id="PS50112">
    <property type="entry name" value="PAS"/>
    <property type="match status" value="1"/>
</dbReference>
<keyword evidence="10" id="KW-0067">ATP-binding</keyword>
<feature type="transmembrane region" description="Helical" evidence="14">
    <location>
        <begin position="319"/>
        <end position="352"/>
    </location>
</feature>
<feature type="domain" description="PAS" evidence="16">
    <location>
        <begin position="632"/>
        <end position="685"/>
    </location>
</feature>
<feature type="transmembrane region" description="Helical" evidence="14">
    <location>
        <begin position="373"/>
        <end position="392"/>
    </location>
</feature>
<dbReference type="Pfam" id="PF00512">
    <property type="entry name" value="HisKA"/>
    <property type="match status" value="1"/>
</dbReference>
<keyword evidence="8" id="KW-0547">Nucleotide-binding</keyword>
<sequence length="982" mass="104738">MTLEAGWLLAAATGYLSLLFLIALAAERGWLPDRLLRHPAVYVLSLGVFATSWSFYGSVGFAASDGYQFLTIYLGPTLAFLLAPVLLAPILRLAREHQLTSLADLFTFRYRSQAAGVAVTLFMLVGSLPYIALQIRAVTESAQVLTRQTPPHLLALAFCALLILFATLFGARHAAPGERHEGLVAAVAFESLVKLAALLAVGALALFGVFGGPGGLNEWLAANPAALERMYEPVHSGSWTTLLLLAFAAAFLLPRQFHMAFTEATDARGLRIAAWGFPLFLLLLNLAIPPILWAGQERGLAGAPDYFVLALPQAEGNALLTIAAFLGGVSAASAMVIVTTLALAAMAMNHLLLPASLTRRPPEGGNLYRWLLWSRRGLVALIILAGYAFHLLLQQRAGLVEMGLISFVAVAQFLPGIVGLLLWPRATRQGFVAGLLGGGTVWAGLLLLPLLERAGFLAFGLDPAALLGTVATESPWFTATTASLAVNGALFLAVSLATRPTEAEARAARACVQATPPATGVVAAGSAEQFSERLAEAVGPEVARREVRRALKDLDLAPDEDRPGELTRLREQIERNLSGLMGPLLARMIVDERLRLEPHTRQALADTVRHVEARLADSTIELHGLSRELDSLRRYHRQVLHDLPLGAATVALDGEVIHWNQSLVTLTGIDEEAATGRPVAELPAPWGGLLAGFLRTDDRRLRKVQVGQGEATRWLNLHKAAIEADRDAAGTVVLVEDLTDLQRLEAELAHSERLASVGRLAAGVAHEIGNPVTNIDGLAQALDPADPQAVTTGLGQIRTQTRRISDILQALMRFSHGGDADTRASEPVAVAPLVEEAIRLVAVSGSGKRAAFERHIATDLAVLGDEPRLLQVLVNLLGNAADASPAGGTVEISAEAEGDAIVLDLIDEGGGIEPDHLERLFEPFFTTKAPGEGTGLGLAVVYHIVQAHYGRIDIESRAGEGTRVNLRLPAAPAPETRHEEPI</sequence>
<dbReference type="NCBIfam" id="TIGR00229">
    <property type="entry name" value="sensory_box"/>
    <property type="match status" value="1"/>
</dbReference>
<dbReference type="InterPro" id="IPR013656">
    <property type="entry name" value="PAS_4"/>
</dbReference>
<dbReference type="EC" id="2.7.13.3" evidence="4"/>
<keyword evidence="12" id="KW-0902">Two-component regulatory system</keyword>
<evidence type="ECO:0000256" key="9">
    <source>
        <dbReference type="ARBA" id="ARBA00022777"/>
    </source>
</evidence>
<evidence type="ECO:0000256" key="14">
    <source>
        <dbReference type="SAM" id="Phobius"/>
    </source>
</evidence>
<feature type="transmembrane region" description="Helical" evidence="14">
    <location>
        <begin position="6"/>
        <end position="27"/>
    </location>
</feature>
<evidence type="ECO:0000259" key="16">
    <source>
        <dbReference type="PROSITE" id="PS50112"/>
    </source>
</evidence>
<comment type="catalytic activity">
    <reaction evidence="1">
        <text>ATP + protein L-histidine = ADP + protein N-phospho-L-histidine.</text>
        <dbReference type="EC" id="2.7.13.3"/>
    </reaction>
</comment>
<keyword evidence="18" id="KW-1185">Reference proteome</keyword>
<feature type="transmembrane region" description="Helical" evidence="14">
    <location>
        <begin position="404"/>
        <end position="423"/>
    </location>
</feature>
<dbReference type="InterPro" id="IPR001734">
    <property type="entry name" value="Na/solute_symporter"/>
</dbReference>
<dbReference type="Pfam" id="PF08448">
    <property type="entry name" value="PAS_4"/>
    <property type="match status" value="1"/>
</dbReference>
<gene>
    <name evidence="17" type="ORF">SAMN05660831_00208</name>
</gene>
<name>A0A1I1NBS1_9GAMM</name>
<dbReference type="OrthoDB" id="9764438at2"/>
<proteinExistence type="inferred from homology"/>
<dbReference type="PRINTS" id="PR00344">
    <property type="entry name" value="BCTRLSENSOR"/>
</dbReference>
<dbReference type="EMBL" id="FOMJ01000001">
    <property type="protein sequence ID" value="SFC95174.1"/>
    <property type="molecule type" value="Genomic_DNA"/>
</dbReference>